<dbReference type="InterPro" id="IPR010634">
    <property type="entry name" value="DUF1223"/>
</dbReference>
<dbReference type="OrthoDB" id="9808254at2"/>
<reference evidence="2 3" key="1">
    <citation type="submission" date="2018-09" db="EMBL/GenBank/DDBJ databases">
        <title>Roseovarius spongiae sp. nov., isolated from a marine sponge.</title>
        <authorList>
            <person name="Zhuang L."/>
            <person name="Luo L."/>
        </authorList>
    </citation>
    <scope>NUCLEOTIDE SEQUENCE [LARGE SCALE GENOMIC DNA]</scope>
    <source>
        <strain evidence="2 3">HN-E21</strain>
    </source>
</reference>
<dbReference type="EMBL" id="RAPE01000003">
    <property type="protein sequence ID" value="RKF13973.1"/>
    <property type="molecule type" value="Genomic_DNA"/>
</dbReference>
<feature type="chain" id="PRO_5017180885" evidence="1">
    <location>
        <begin position="21"/>
        <end position="231"/>
    </location>
</feature>
<organism evidence="2 3">
    <name type="scientific">Roseovarius spongiae</name>
    <dbReference type="NCBI Taxonomy" id="2320272"/>
    <lineage>
        <taxon>Bacteria</taxon>
        <taxon>Pseudomonadati</taxon>
        <taxon>Pseudomonadota</taxon>
        <taxon>Alphaproteobacteria</taxon>
        <taxon>Rhodobacterales</taxon>
        <taxon>Roseobacteraceae</taxon>
        <taxon>Roseovarius</taxon>
    </lineage>
</organism>
<evidence type="ECO:0000313" key="2">
    <source>
        <dbReference type="EMBL" id="RKF13973.1"/>
    </source>
</evidence>
<name>A0A3A8AV03_9RHOB</name>
<dbReference type="SUPFAM" id="SSF52833">
    <property type="entry name" value="Thioredoxin-like"/>
    <property type="match status" value="1"/>
</dbReference>
<gene>
    <name evidence="2" type="ORF">D6850_12370</name>
</gene>
<evidence type="ECO:0000313" key="3">
    <source>
        <dbReference type="Proteomes" id="UP000281128"/>
    </source>
</evidence>
<comment type="caution">
    <text evidence="2">The sequence shown here is derived from an EMBL/GenBank/DDBJ whole genome shotgun (WGS) entry which is preliminary data.</text>
</comment>
<feature type="signal peptide" evidence="1">
    <location>
        <begin position="1"/>
        <end position="20"/>
    </location>
</feature>
<accession>A0A3A8AV03</accession>
<keyword evidence="1" id="KW-0732">Signal</keyword>
<dbReference type="PANTHER" id="PTHR36057">
    <property type="match status" value="1"/>
</dbReference>
<dbReference type="AlphaFoldDB" id="A0A3A8AV03"/>
<dbReference type="Pfam" id="PF06764">
    <property type="entry name" value="DUF1223"/>
    <property type="match status" value="1"/>
</dbReference>
<dbReference type="RefSeq" id="WP_121167363.1">
    <property type="nucleotide sequence ID" value="NZ_RAPE01000003.1"/>
</dbReference>
<proteinExistence type="predicted"/>
<dbReference type="PANTHER" id="PTHR36057:SF1">
    <property type="entry name" value="LIPOPROTEIN LIPID ATTACHMENT SITE-LIKE PROTEIN, PUTATIVE (DUF1223)-RELATED"/>
    <property type="match status" value="1"/>
</dbReference>
<keyword evidence="3" id="KW-1185">Reference proteome</keyword>
<sequence length="231" mass="25225">MRVATFLFLLPFLWASALTAQDRPVLVELFTSQGCSSCPPADALLHELAARDDVIALALHVDYWDYIGWKDIFADPAYTRRQRAYAKAGGRRMVYTPQMIIDGQDHVVGNRPKDVGALIGQHLADPDRIALDVTRSGDELRISARATASLPSPLVVQVARYAPERTVEITRGENAGRTISYGNIVTGWSRVAEWNPASPLLIRTEVTGDAPLVVIVQRPGPGAVEAVAQLD</sequence>
<dbReference type="Proteomes" id="UP000281128">
    <property type="component" value="Unassembled WGS sequence"/>
</dbReference>
<dbReference type="InterPro" id="IPR036249">
    <property type="entry name" value="Thioredoxin-like_sf"/>
</dbReference>
<protein>
    <submittedName>
        <fullName evidence="2">DUF1223 domain-containing protein</fullName>
    </submittedName>
</protein>
<evidence type="ECO:0000256" key="1">
    <source>
        <dbReference type="SAM" id="SignalP"/>
    </source>
</evidence>